<dbReference type="GO" id="GO:0007131">
    <property type="term" value="P:reciprocal meiotic recombination"/>
    <property type="evidence" value="ECO:0007669"/>
    <property type="project" value="TreeGrafter"/>
</dbReference>
<evidence type="ECO:0000256" key="1">
    <source>
        <dbReference type="ARBA" id="ARBA00004123"/>
    </source>
</evidence>
<evidence type="ECO:0000256" key="5">
    <source>
        <dbReference type="ARBA" id="ARBA00023204"/>
    </source>
</evidence>
<dbReference type="GO" id="GO:0000707">
    <property type="term" value="P:meiotic DNA recombinase assembly"/>
    <property type="evidence" value="ECO:0007669"/>
    <property type="project" value="TreeGrafter"/>
</dbReference>
<dbReference type="InterPro" id="IPR013632">
    <property type="entry name" value="Rad51_C"/>
</dbReference>
<feature type="compositionally biased region" description="Basic and acidic residues" evidence="8">
    <location>
        <begin position="374"/>
        <end position="399"/>
    </location>
</feature>
<reference evidence="10" key="1">
    <citation type="submission" date="2023-06" db="EMBL/GenBank/DDBJ databases">
        <title>Genome-scale phylogeny and comparative genomics of the fungal order Sordariales.</title>
        <authorList>
            <consortium name="Lawrence Berkeley National Laboratory"/>
            <person name="Hensen N."/>
            <person name="Bonometti L."/>
            <person name="Westerberg I."/>
            <person name="Brannstrom I.O."/>
            <person name="Guillou S."/>
            <person name="Cros-Aarteil S."/>
            <person name="Calhoun S."/>
            <person name="Haridas S."/>
            <person name="Kuo A."/>
            <person name="Mondo S."/>
            <person name="Pangilinan J."/>
            <person name="Riley R."/>
            <person name="LaButti K."/>
            <person name="Andreopoulos B."/>
            <person name="Lipzen A."/>
            <person name="Chen C."/>
            <person name="Yanf M."/>
            <person name="Daum C."/>
            <person name="Ng V."/>
            <person name="Clum A."/>
            <person name="Steindorff A."/>
            <person name="Ohm R."/>
            <person name="Martin F."/>
            <person name="Silar P."/>
            <person name="Natvig D."/>
            <person name="Lalanne C."/>
            <person name="Gautier V."/>
            <person name="Ament-velasquez S.L."/>
            <person name="Kruys A."/>
            <person name="Hutchinson M.I."/>
            <person name="Powell A.J."/>
            <person name="Barry K."/>
            <person name="Miller A.N."/>
            <person name="Grigoriev I.V."/>
            <person name="Debuchy R."/>
            <person name="Gladieux P."/>
            <person name="Thoren M.H."/>
            <person name="Johannesson H."/>
        </authorList>
    </citation>
    <scope>NUCLEOTIDE SEQUENCE</scope>
    <source>
        <strain evidence="10">SMH2392-1A</strain>
    </source>
</reference>
<gene>
    <name evidence="10" type="ORF">B0T26DRAFT_795440</name>
</gene>
<feature type="domain" description="RecA family profile 1" evidence="9">
    <location>
        <begin position="38"/>
        <end position="227"/>
    </location>
</feature>
<dbReference type="GO" id="GO:0008821">
    <property type="term" value="F:crossover junction DNA endonuclease activity"/>
    <property type="evidence" value="ECO:0007669"/>
    <property type="project" value="TreeGrafter"/>
</dbReference>
<evidence type="ECO:0000256" key="2">
    <source>
        <dbReference type="ARBA" id="ARBA00022741"/>
    </source>
</evidence>
<keyword evidence="11" id="KW-1185">Reference proteome</keyword>
<comment type="caution">
    <text evidence="10">The sequence shown here is derived from an EMBL/GenBank/DDBJ whole genome shotgun (WGS) entry which is preliminary data.</text>
</comment>
<sequence>MDYAAIHGRDVSSFDLPSTHRLPTVSAAQALQEFQDKERNSVSTGLATLDALLVSGLDDGGPGGIQKGHVTEIWGPPGVGKTALGIQLAANCLRDGRGVVWVDGFHRVSSERLRAVVGAAGEDGAVDRLDAFAHYACPSLPHLIALLCRPTASCVPQTVSLVVVDSLSALVNHAYPKTPEPRGAADAKGKKGPSVSARRLQVLQYVIGGFQKLAATRDLAIVVLSQCATKMQAERGATIIPAINTGVWEQGFSTRLVLFRDWIQDASESRSVHFVGIQKLNGKASAATVDGACAFNIGPSGLVSVDCDSSERSQVLTATPAPKRKLGDTNFEIADSDDEEYGWEEDEDAVPVMPSQWQGSEDILLGRLPDSDEETLHVDDDLIDTRDNEKPESDDKESNDGNPVESE</sequence>
<dbReference type="InterPro" id="IPR052093">
    <property type="entry name" value="HR_Repair_Mediator"/>
</dbReference>
<dbReference type="Proteomes" id="UP001172101">
    <property type="component" value="Unassembled WGS sequence"/>
</dbReference>
<dbReference type="InterPro" id="IPR020588">
    <property type="entry name" value="RecA_ATP-bd"/>
</dbReference>
<dbReference type="GO" id="GO:0140664">
    <property type="term" value="F:ATP-dependent DNA damage sensor activity"/>
    <property type="evidence" value="ECO:0007669"/>
    <property type="project" value="InterPro"/>
</dbReference>
<keyword evidence="6" id="KW-0539">Nucleus</keyword>
<dbReference type="RefSeq" id="XP_060289460.1">
    <property type="nucleotide sequence ID" value="XM_060446907.1"/>
</dbReference>
<keyword evidence="5" id="KW-0234">DNA repair</keyword>
<dbReference type="PROSITE" id="PS50162">
    <property type="entry name" value="RECA_2"/>
    <property type="match status" value="1"/>
</dbReference>
<dbReference type="Pfam" id="PF08423">
    <property type="entry name" value="Rad51"/>
    <property type="match status" value="1"/>
</dbReference>
<keyword evidence="3" id="KW-0227">DNA damage</keyword>
<proteinExistence type="predicted"/>
<dbReference type="CDD" id="cd01393">
    <property type="entry name" value="RecA-like"/>
    <property type="match status" value="1"/>
</dbReference>
<keyword evidence="10" id="KW-0378">Hydrolase</keyword>
<evidence type="ECO:0000256" key="7">
    <source>
        <dbReference type="ARBA" id="ARBA00040674"/>
    </source>
</evidence>
<evidence type="ECO:0000256" key="4">
    <source>
        <dbReference type="ARBA" id="ARBA00022840"/>
    </source>
</evidence>
<dbReference type="GO" id="GO:0000400">
    <property type="term" value="F:four-way junction DNA binding"/>
    <property type="evidence" value="ECO:0007669"/>
    <property type="project" value="TreeGrafter"/>
</dbReference>
<dbReference type="GO" id="GO:0033063">
    <property type="term" value="C:Rad51B-Rad51C-Rad51D-XRCC2 complex"/>
    <property type="evidence" value="ECO:0007669"/>
    <property type="project" value="TreeGrafter"/>
</dbReference>
<dbReference type="GO" id="GO:0005657">
    <property type="term" value="C:replication fork"/>
    <property type="evidence" value="ECO:0007669"/>
    <property type="project" value="TreeGrafter"/>
</dbReference>
<name>A0AA40DHR0_9PEZI</name>
<protein>
    <recommendedName>
        <fullName evidence="7">DNA repair protein RAD51 homolog 3</fullName>
    </recommendedName>
</protein>
<dbReference type="Gene3D" id="3.40.50.300">
    <property type="entry name" value="P-loop containing nucleotide triphosphate hydrolases"/>
    <property type="match status" value="1"/>
</dbReference>
<dbReference type="SUPFAM" id="SSF52540">
    <property type="entry name" value="P-loop containing nucleoside triphosphate hydrolases"/>
    <property type="match status" value="1"/>
</dbReference>
<dbReference type="EMBL" id="JAUIRO010000009">
    <property type="protein sequence ID" value="KAK0701796.1"/>
    <property type="molecule type" value="Genomic_DNA"/>
</dbReference>
<dbReference type="InterPro" id="IPR027417">
    <property type="entry name" value="P-loop_NTPase"/>
</dbReference>
<comment type="subcellular location">
    <subcellularLocation>
        <location evidence="1">Nucleus</location>
    </subcellularLocation>
</comment>
<dbReference type="GO" id="GO:0005524">
    <property type="term" value="F:ATP binding"/>
    <property type="evidence" value="ECO:0007669"/>
    <property type="project" value="UniProtKB-KW"/>
</dbReference>
<dbReference type="PANTHER" id="PTHR46239:SF1">
    <property type="entry name" value="DNA REPAIR PROTEIN RAD51 HOMOLOG 3"/>
    <property type="match status" value="1"/>
</dbReference>
<evidence type="ECO:0000259" key="9">
    <source>
        <dbReference type="PROSITE" id="PS50162"/>
    </source>
</evidence>
<evidence type="ECO:0000256" key="6">
    <source>
        <dbReference type="ARBA" id="ARBA00023242"/>
    </source>
</evidence>
<evidence type="ECO:0000313" key="10">
    <source>
        <dbReference type="EMBL" id="KAK0701796.1"/>
    </source>
</evidence>
<feature type="region of interest" description="Disordered" evidence="8">
    <location>
        <begin position="366"/>
        <end position="407"/>
    </location>
</feature>
<dbReference type="PANTHER" id="PTHR46239">
    <property type="entry name" value="DNA REPAIR PROTEIN RAD51 HOMOLOG 3 RAD51C"/>
    <property type="match status" value="1"/>
</dbReference>
<evidence type="ECO:0000313" key="11">
    <source>
        <dbReference type="Proteomes" id="UP001172101"/>
    </source>
</evidence>
<dbReference type="GeneID" id="85330177"/>
<keyword evidence="2" id="KW-0547">Nucleotide-binding</keyword>
<evidence type="ECO:0000256" key="3">
    <source>
        <dbReference type="ARBA" id="ARBA00022763"/>
    </source>
</evidence>
<evidence type="ECO:0000256" key="8">
    <source>
        <dbReference type="SAM" id="MobiDB-lite"/>
    </source>
</evidence>
<accession>A0AA40DHR0</accession>
<organism evidence="10 11">
    <name type="scientific">Lasiosphaeria miniovina</name>
    <dbReference type="NCBI Taxonomy" id="1954250"/>
    <lineage>
        <taxon>Eukaryota</taxon>
        <taxon>Fungi</taxon>
        <taxon>Dikarya</taxon>
        <taxon>Ascomycota</taxon>
        <taxon>Pezizomycotina</taxon>
        <taxon>Sordariomycetes</taxon>
        <taxon>Sordariomycetidae</taxon>
        <taxon>Sordariales</taxon>
        <taxon>Lasiosphaeriaceae</taxon>
        <taxon>Lasiosphaeria</taxon>
    </lineage>
</organism>
<dbReference type="GO" id="GO:0033065">
    <property type="term" value="C:Rad51C-XRCC3 complex"/>
    <property type="evidence" value="ECO:0007669"/>
    <property type="project" value="TreeGrafter"/>
</dbReference>
<dbReference type="AlphaFoldDB" id="A0AA40DHR0"/>
<keyword evidence="4" id="KW-0067">ATP-binding</keyword>